<dbReference type="InterPro" id="IPR021047">
    <property type="entry name" value="Mannosyltransferase_CMT1"/>
</dbReference>
<keyword evidence="3" id="KW-1185">Reference proteome</keyword>
<keyword evidence="1" id="KW-0812">Transmembrane</keyword>
<comment type="caution">
    <text evidence="2">The sequence shown here is derived from an EMBL/GenBank/DDBJ whole genome shotgun (WGS) entry which is preliminary data.</text>
</comment>
<dbReference type="EMBL" id="BRXU01000023">
    <property type="protein sequence ID" value="GLC58474.1"/>
    <property type="molecule type" value="Genomic_DNA"/>
</dbReference>
<reference evidence="2 3" key="1">
    <citation type="journal article" date="2023" name="Commun. Biol.">
        <title>Reorganization of the ancestral sex-determining regions during the evolution of trioecy in Pleodorina starrii.</title>
        <authorList>
            <person name="Takahashi K."/>
            <person name="Suzuki S."/>
            <person name="Kawai-Toyooka H."/>
            <person name="Yamamoto K."/>
            <person name="Hamaji T."/>
            <person name="Ootsuki R."/>
            <person name="Yamaguchi H."/>
            <person name="Kawachi M."/>
            <person name="Higashiyama T."/>
            <person name="Nozaki H."/>
        </authorList>
    </citation>
    <scope>NUCLEOTIDE SEQUENCE [LARGE SCALE GENOMIC DNA]</scope>
    <source>
        <strain evidence="2 3">NIES-4479</strain>
    </source>
</reference>
<protein>
    <submittedName>
        <fullName evidence="2">Uncharacterized protein</fullName>
    </submittedName>
</protein>
<keyword evidence="1" id="KW-1133">Transmembrane helix</keyword>
<evidence type="ECO:0000313" key="2">
    <source>
        <dbReference type="EMBL" id="GLC58474.1"/>
    </source>
</evidence>
<evidence type="ECO:0000313" key="3">
    <source>
        <dbReference type="Proteomes" id="UP001165080"/>
    </source>
</evidence>
<feature type="transmembrane region" description="Helical" evidence="1">
    <location>
        <begin position="20"/>
        <end position="40"/>
    </location>
</feature>
<name>A0A9W6BU74_9CHLO</name>
<proteinExistence type="predicted"/>
<dbReference type="OrthoDB" id="534846at2759"/>
<dbReference type="AlphaFoldDB" id="A0A9W6BU74"/>
<dbReference type="Pfam" id="PF11735">
    <property type="entry name" value="CAP59_mtransfer"/>
    <property type="match status" value="1"/>
</dbReference>
<keyword evidence="1" id="KW-0472">Membrane</keyword>
<organism evidence="2 3">
    <name type="scientific">Pleodorina starrii</name>
    <dbReference type="NCBI Taxonomy" id="330485"/>
    <lineage>
        <taxon>Eukaryota</taxon>
        <taxon>Viridiplantae</taxon>
        <taxon>Chlorophyta</taxon>
        <taxon>core chlorophytes</taxon>
        <taxon>Chlorophyceae</taxon>
        <taxon>CS clade</taxon>
        <taxon>Chlamydomonadales</taxon>
        <taxon>Volvocaceae</taxon>
        <taxon>Pleodorina</taxon>
    </lineage>
</organism>
<sequence length="549" mass="60930">MIPLRQLLLRLRTRRYRGLIQRLVFIGSRILLALLVLLALRQLYNGVKLYRAGAHLRAAKTAAQDLRSLLQSAGLRQCFASIADGKGAHSNLCDAASQFLSRIQAAGLVLPLPQTGGVFTVPGICAGGCFLATNVRDAELVMPNYIYHTVLTVASLTHHGNPAFVSVYESGSKDRTPAWLQVLGDVLDALSVPHHLELHGTIQREKGEERIHFLARVRSAALLPLYQLCSATGQFCAPPTGGRRNSNINSINSIDSSSSSSFNSSGRVIFLNDVLFTGADVLRLLQYPADLVCGLDLGMAAEPDMTVAEHRDTLTAYLHARWLLPRGLARRLARWGPLRKRWRKFHHTHEPLLREYGPLFFYDKWVARDISGRMFTNRAPYVVYEPSVARVVAGRPVRVHCCWNGLAVITAQPFVERAVDFREHREDECSASECSLLCDDMWRLGYDNMIMDPNVRVTYDLAGANKLFKSLSTPLPLGVPGVAYAPFRQTDVREAMSLPKHDDISRESSNVGGPGKRMREVDCCDLKKGADMVEFRDEGVCHTSMVVVG</sequence>
<dbReference type="PANTHER" id="PTHR34144">
    <property type="entry name" value="CHROMOSOME 8, WHOLE GENOME SHOTGUN SEQUENCE"/>
    <property type="match status" value="1"/>
</dbReference>
<dbReference type="PANTHER" id="PTHR34144:SF7">
    <property type="entry name" value="EXPORT PROTEIN (CAP59), PUTATIVE (AFU_ORTHOLOGUE AFUA_7G05020)-RELATED"/>
    <property type="match status" value="1"/>
</dbReference>
<evidence type="ECO:0000256" key="1">
    <source>
        <dbReference type="SAM" id="Phobius"/>
    </source>
</evidence>
<accession>A0A9W6BU74</accession>
<gene>
    <name evidence="2" type="primary">PLEST005349</name>
    <name evidence="2" type="ORF">PLESTB_001365100</name>
</gene>
<dbReference type="Proteomes" id="UP001165080">
    <property type="component" value="Unassembled WGS sequence"/>
</dbReference>